<comment type="caution">
    <text evidence="3">The sequence shown here is derived from an EMBL/GenBank/DDBJ whole genome shotgun (WGS) entry which is preliminary data.</text>
</comment>
<feature type="region of interest" description="Disordered" evidence="1">
    <location>
        <begin position="205"/>
        <end position="228"/>
    </location>
</feature>
<feature type="compositionally biased region" description="Basic residues" evidence="1">
    <location>
        <begin position="215"/>
        <end position="228"/>
    </location>
</feature>
<reference evidence="3 4" key="1">
    <citation type="submission" date="2021-08" db="EMBL/GenBank/DDBJ databases">
        <title>Comparative Genomics Analysis of the Genus Qipengyuania Reveals Extensive Genetic Diversity and Metabolic Versatility, Including the Description of Fifteen Novel Species.</title>
        <authorList>
            <person name="Liu Y."/>
        </authorList>
    </citation>
    <scope>NUCLEOTIDE SEQUENCE [LARGE SCALE GENOMIC DNA]</scope>
    <source>
        <strain evidence="3 4">YG27</strain>
    </source>
</reference>
<organism evidence="3 4">
    <name type="scientific">Qipengyuania mesophila</name>
    <dbReference type="NCBI Taxonomy" id="2867246"/>
    <lineage>
        <taxon>Bacteria</taxon>
        <taxon>Pseudomonadati</taxon>
        <taxon>Pseudomonadota</taxon>
        <taxon>Alphaproteobacteria</taxon>
        <taxon>Sphingomonadales</taxon>
        <taxon>Erythrobacteraceae</taxon>
        <taxon>Qipengyuania</taxon>
    </lineage>
</organism>
<dbReference type="Gene3D" id="2.40.128.260">
    <property type="entry name" value="Type IV secretion system, VirB10/TraB/TrbI"/>
    <property type="match status" value="1"/>
</dbReference>
<dbReference type="EMBL" id="JAIGNU010000002">
    <property type="protein sequence ID" value="MBX7501756.1"/>
    <property type="molecule type" value="Genomic_DNA"/>
</dbReference>
<evidence type="ECO:0000256" key="2">
    <source>
        <dbReference type="SAM" id="SignalP"/>
    </source>
</evidence>
<keyword evidence="4" id="KW-1185">Reference proteome</keyword>
<evidence type="ECO:0008006" key="5">
    <source>
        <dbReference type="Google" id="ProtNLM"/>
    </source>
</evidence>
<evidence type="ECO:0000313" key="3">
    <source>
        <dbReference type="EMBL" id="MBX7501756.1"/>
    </source>
</evidence>
<protein>
    <recommendedName>
        <fullName evidence="5">Secreted protein</fullName>
    </recommendedName>
</protein>
<accession>A0ABS7JVY7</accession>
<proteinExistence type="predicted"/>
<gene>
    <name evidence="3" type="ORF">K3181_09925</name>
</gene>
<feature type="chain" id="PRO_5045522211" description="Secreted protein" evidence="2">
    <location>
        <begin position="24"/>
        <end position="228"/>
    </location>
</feature>
<dbReference type="InterPro" id="IPR042217">
    <property type="entry name" value="T4SS_VirB10/TrbI"/>
</dbReference>
<name>A0ABS7JVY7_9SPHN</name>
<evidence type="ECO:0000313" key="4">
    <source>
        <dbReference type="Proteomes" id="UP000782554"/>
    </source>
</evidence>
<dbReference type="Proteomes" id="UP000782554">
    <property type="component" value="Unassembled WGS sequence"/>
</dbReference>
<dbReference type="RefSeq" id="WP_221602958.1">
    <property type="nucleotide sequence ID" value="NZ_JAIGNU010000002.1"/>
</dbReference>
<feature type="signal peptide" evidence="2">
    <location>
        <begin position="1"/>
        <end position="23"/>
    </location>
</feature>
<sequence>MKVRMIAAGLALATVAMPAFVSAAEDDAAAEMAATGTAYVAPAAPVATSVVLGANTPIALTLNSPLTTKANYTGDKFSLTVAQDVLVDGHVVIPRGTRAMGLVTYAKSNGSFGKSGKMELAFKYLELEGQQIPLDGTYYQEGAGNTAGTVGAVFAAGVVGGLVVKGHSAEIVQGKDFSATLLNDVAFVSIDGVIALDAGYHPEPVSMQTETEKERKKRLKAEKKKNKG</sequence>
<keyword evidence="2" id="KW-0732">Signal</keyword>
<evidence type="ECO:0000256" key="1">
    <source>
        <dbReference type="SAM" id="MobiDB-lite"/>
    </source>
</evidence>